<feature type="region of interest" description="Disordered" evidence="1">
    <location>
        <begin position="380"/>
        <end position="402"/>
    </location>
</feature>
<accession>A0A562SYN8</accession>
<dbReference type="AlphaFoldDB" id="A0A562SYN8"/>
<dbReference type="Proteomes" id="UP000316778">
    <property type="component" value="Unassembled WGS sequence"/>
</dbReference>
<evidence type="ECO:0000313" key="2">
    <source>
        <dbReference type="EMBL" id="TWI86439.1"/>
    </source>
</evidence>
<reference evidence="2 3" key="1">
    <citation type="journal article" date="2013" name="Stand. Genomic Sci.">
        <title>Genomic Encyclopedia of Type Strains, Phase I: The one thousand microbial genomes (KMG-I) project.</title>
        <authorList>
            <person name="Kyrpides N.C."/>
            <person name="Woyke T."/>
            <person name="Eisen J.A."/>
            <person name="Garrity G."/>
            <person name="Lilburn T.G."/>
            <person name="Beck B.J."/>
            <person name="Whitman W.B."/>
            <person name="Hugenholtz P."/>
            <person name="Klenk H.P."/>
        </authorList>
    </citation>
    <scope>NUCLEOTIDE SEQUENCE [LARGE SCALE GENOMIC DNA]</scope>
    <source>
        <strain evidence="2 3">DSM 13484</strain>
    </source>
</reference>
<dbReference type="EMBL" id="VLLG01000004">
    <property type="protein sequence ID" value="TWI86439.1"/>
    <property type="molecule type" value="Genomic_DNA"/>
</dbReference>
<dbReference type="PANTHER" id="PTHR38597">
    <property type="entry name" value="BLL3834 PROTEIN"/>
    <property type="match status" value="1"/>
</dbReference>
<organism evidence="2 3">
    <name type="scientific">Chitinophaga japonensis</name>
    <name type="common">Flexibacter japonensis</name>
    <dbReference type="NCBI Taxonomy" id="104662"/>
    <lineage>
        <taxon>Bacteria</taxon>
        <taxon>Pseudomonadati</taxon>
        <taxon>Bacteroidota</taxon>
        <taxon>Chitinophagia</taxon>
        <taxon>Chitinophagales</taxon>
        <taxon>Chitinophagaceae</taxon>
        <taxon>Chitinophaga</taxon>
    </lineage>
</organism>
<evidence type="ECO:0000256" key="1">
    <source>
        <dbReference type="SAM" id="MobiDB-lite"/>
    </source>
</evidence>
<gene>
    <name evidence="2" type="ORF">LX66_3696</name>
</gene>
<dbReference type="OrthoDB" id="9802662at2"/>
<comment type="caution">
    <text evidence="2">The sequence shown here is derived from an EMBL/GenBank/DDBJ whole genome shotgun (WGS) entry which is preliminary data.</text>
</comment>
<dbReference type="Pfam" id="PF05559">
    <property type="entry name" value="DUF763"/>
    <property type="match status" value="1"/>
</dbReference>
<evidence type="ECO:0008006" key="4">
    <source>
        <dbReference type="Google" id="ProtNLM"/>
    </source>
</evidence>
<evidence type="ECO:0000313" key="3">
    <source>
        <dbReference type="Proteomes" id="UP000316778"/>
    </source>
</evidence>
<name>A0A562SYN8_CHIJA</name>
<keyword evidence="3" id="KW-1185">Reference proteome</keyword>
<protein>
    <recommendedName>
        <fullName evidence="4">DUF763 domain-containing protein</fullName>
    </recommendedName>
</protein>
<sequence>MSRSYADLPLHYGHVPPWLARRMSQLGGAITEAIAGEYGKGEVLRRLSDPCWFQALGCVLGMDWHSSGITTSVMGALKKALNPMARELGIYICGGKGRHSRETPAELLAIAERTGLPGPLLVRSSRLAAKVDNTAIQDGFQLYLHSFIVSDEGEWAVIQQGMNDASGMARRYHWHSATMPSFTETPHTFIYGQNQGQILNLTDTAAAPTKTGLLQVVQEGPRMLPEIRRLVMPGHHDVRAPDVDLKRLGSVLALAHERGLHDFESLLLLEGVGPRTLQSLTLVSEVIYGTPSRFTDPARFSFAHGGKDGHPFPVPVNVYDETIRVLGHALQKARVGQTEKQEAIKKLSALSERLEQDFIPNENFEQVIARERADSWQHGGRTVMGRATPPPGKKGGQQLELF</sequence>
<proteinExistence type="predicted"/>
<dbReference type="PANTHER" id="PTHR38597:SF1">
    <property type="entry name" value="BLL3834 PROTEIN"/>
    <property type="match status" value="1"/>
</dbReference>
<dbReference type="RefSeq" id="WP_145716244.1">
    <property type="nucleotide sequence ID" value="NZ_BAAAFY010000005.1"/>
</dbReference>
<dbReference type="InterPro" id="IPR008482">
    <property type="entry name" value="DUF763"/>
</dbReference>